<proteinExistence type="predicted"/>
<reference evidence="1" key="2">
    <citation type="submission" date="2025-03" db="EMBL/GenBank/DDBJ databases">
        <authorList>
            <consortium name="ELIXIR-Norway"/>
            <consortium name="Elixir Norway"/>
        </authorList>
    </citation>
    <scope>NUCLEOTIDE SEQUENCE</scope>
</reference>
<gene>
    <name evidence="1" type="ORF">MRATA1EN22A_LOCUS154</name>
</gene>
<protein>
    <submittedName>
        <fullName evidence="1">Uncharacterized protein</fullName>
    </submittedName>
</protein>
<reference evidence="1" key="1">
    <citation type="submission" date="2023-05" db="EMBL/GenBank/DDBJ databases">
        <authorList>
            <consortium name="ELIXIR-Norway"/>
        </authorList>
    </citation>
    <scope>NUCLEOTIDE SEQUENCE</scope>
</reference>
<organism evidence="1 2">
    <name type="scientific">Rangifer tarandus platyrhynchus</name>
    <name type="common">Svalbard reindeer</name>
    <dbReference type="NCBI Taxonomy" id="3082113"/>
    <lineage>
        <taxon>Eukaryota</taxon>
        <taxon>Metazoa</taxon>
        <taxon>Chordata</taxon>
        <taxon>Craniata</taxon>
        <taxon>Vertebrata</taxon>
        <taxon>Euteleostomi</taxon>
        <taxon>Mammalia</taxon>
        <taxon>Eutheria</taxon>
        <taxon>Laurasiatheria</taxon>
        <taxon>Artiodactyla</taxon>
        <taxon>Ruminantia</taxon>
        <taxon>Pecora</taxon>
        <taxon>Cervidae</taxon>
        <taxon>Odocoileinae</taxon>
        <taxon>Rangifer</taxon>
    </lineage>
</organism>
<dbReference type="Proteomes" id="UP001162501">
    <property type="component" value="Chromosome 1"/>
</dbReference>
<evidence type="ECO:0000313" key="1">
    <source>
        <dbReference type="EMBL" id="CAM9264965.1"/>
    </source>
</evidence>
<dbReference type="EMBL" id="OX596085">
    <property type="protein sequence ID" value="CAM9264965.1"/>
    <property type="molecule type" value="Genomic_DNA"/>
</dbReference>
<name>A0AC59Y0L6_RANTA</name>
<sequence>MMHSLAVLVSEPWAPEAYASCYQKVLECSANIGHCRHGDDEDEVHLQTAPESHSLASLALASPALCVWKSMAHTLGLGAHPNQKNREGIMKESDLKSKASLRGHTCPPSQKPRAFILSRGAVPLPLEGCHGAPRPWRHERPRAEPWGARATRYPERAAGVRREGKDSGTAPSLMRRILEAEPTSPRRWERAGVVRQPSCLVHWECVWKVREALLQVSASETLVRVALSDPGGVEKATSGKRVRVRLTQPSEAVGSILGSHGLLGNVRFLLRWPG</sequence>
<accession>A0AC59Y0L6</accession>
<evidence type="ECO:0000313" key="2">
    <source>
        <dbReference type="Proteomes" id="UP001162501"/>
    </source>
</evidence>